<protein>
    <recommendedName>
        <fullName evidence="3">Stage 0 sporulation protein A homolog</fullName>
        <ecNumber evidence="2">2.7.13.3</ecNumber>
    </recommendedName>
</protein>
<dbReference type="PROSITE" id="PS50894">
    <property type="entry name" value="HPT"/>
    <property type="match status" value="1"/>
</dbReference>
<name>A0ABN6IY49_9CLOT</name>
<evidence type="ECO:0000259" key="13">
    <source>
        <dbReference type="PROSITE" id="PS50110"/>
    </source>
</evidence>
<dbReference type="PANTHER" id="PTHR45339">
    <property type="entry name" value="HYBRID SIGNAL TRANSDUCTION HISTIDINE KINASE J"/>
    <property type="match status" value="1"/>
</dbReference>
<evidence type="ECO:0000313" key="15">
    <source>
        <dbReference type="EMBL" id="BCZ46571.1"/>
    </source>
</evidence>
<evidence type="ECO:0000259" key="14">
    <source>
        <dbReference type="PROSITE" id="PS50894"/>
    </source>
</evidence>
<proteinExistence type="predicted"/>
<dbReference type="InterPro" id="IPR011006">
    <property type="entry name" value="CheY-like_superfamily"/>
</dbReference>
<dbReference type="Gene3D" id="1.10.287.130">
    <property type="match status" value="1"/>
</dbReference>
<dbReference type="EMBL" id="AP024849">
    <property type="protein sequence ID" value="BCZ46571.1"/>
    <property type="molecule type" value="Genomic_DNA"/>
</dbReference>
<dbReference type="EC" id="2.7.13.3" evidence="2"/>
<dbReference type="RefSeq" id="WP_224038045.1">
    <property type="nucleotide sequence ID" value="NZ_AP024849.1"/>
</dbReference>
<feature type="modified residue" description="Phosphohistidine" evidence="8">
    <location>
        <position position="922"/>
    </location>
</feature>
<evidence type="ECO:0000256" key="9">
    <source>
        <dbReference type="PROSITE-ProRule" id="PRU00169"/>
    </source>
</evidence>
<dbReference type="InterPro" id="IPR036097">
    <property type="entry name" value="HisK_dim/P_sf"/>
</dbReference>
<keyword evidence="5" id="KW-0808">Transferase</keyword>
<dbReference type="Gene3D" id="1.20.120.160">
    <property type="entry name" value="HPT domain"/>
    <property type="match status" value="1"/>
</dbReference>
<keyword evidence="10" id="KW-1133">Transmembrane helix</keyword>
<dbReference type="Pfam" id="PF00497">
    <property type="entry name" value="SBP_bac_3"/>
    <property type="match status" value="1"/>
</dbReference>
<feature type="signal peptide" evidence="11">
    <location>
        <begin position="1"/>
        <end position="21"/>
    </location>
</feature>
<feature type="domain" description="HPt" evidence="14">
    <location>
        <begin position="883"/>
        <end position="979"/>
    </location>
</feature>
<dbReference type="Pfam" id="PF01627">
    <property type="entry name" value="Hpt"/>
    <property type="match status" value="1"/>
</dbReference>
<keyword evidence="10" id="KW-0472">Membrane</keyword>
<keyword evidence="10" id="KW-0812">Transmembrane</keyword>
<dbReference type="SUPFAM" id="SSF55874">
    <property type="entry name" value="ATPase domain of HSP90 chaperone/DNA topoisomerase II/histidine kinase"/>
    <property type="match status" value="1"/>
</dbReference>
<dbReference type="SMART" id="SM00062">
    <property type="entry name" value="PBPb"/>
    <property type="match status" value="1"/>
</dbReference>
<feature type="chain" id="PRO_5047081184" description="Stage 0 sporulation protein A homolog" evidence="11">
    <location>
        <begin position="22"/>
        <end position="979"/>
    </location>
</feature>
<dbReference type="InterPro" id="IPR005467">
    <property type="entry name" value="His_kinase_dom"/>
</dbReference>
<dbReference type="CDD" id="cd00082">
    <property type="entry name" value="HisKA"/>
    <property type="match status" value="1"/>
</dbReference>
<evidence type="ECO:0000256" key="10">
    <source>
        <dbReference type="SAM" id="Phobius"/>
    </source>
</evidence>
<dbReference type="InterPro" id="IPR036890">
    <property type="entry name" value="HATPase_C_sf"/>
</dbReference>
<evidence type="ECO:0000256" key="7">
    <source>
        <dbReference type="ARBA" id="ARBA00024867"/>
    </source>
</evidence>
<dbReference type="Pfam" id="PF00072">
    <property type="entry name" value="Response_reg"/>
    <property type="match status" value="1"/>
</dbReference>
<keyword evidence="4 9" id="KW-0597">Phosphoprotein</keyword>
<comment type="catalytic activity">
    <reaction evidence="1">
        <text>ATP + protein L-histidine = ADP + protein N-phospho-L-histidine.</text>
        <dbReference type="EC" id="2.7.13.3"/>
    </reaction>
</comment>
<evidence type="ECO:0000313" key="16">
    <source>
        <dbReference type="Proteomes" id="UP000824633"/>
    </source>
</evidence>
<evidence type="ECO:0000256" key="5">
    <source>
        <dbReference type="ARBA" id="ARBA00022777"/>
    </source>
</evidence>
<evidence type="ECO:0000256" key="4">
    <source>
        <dbReference type="ARBA" id="ARBA00022553"/>
    </source>
</evidence>
<dbReference type="Pfam" id="PF02518">
    <property type="entry name" value="HATPase_c"/>
    <property type="match status" value="1"/>
</dbReference>
<dbReference type="CDD" id="cd01007">
    <property type="entry name" value="PBP2_BvgS_HisK_like"/>
    <property type="match status" value="1"/>
</dbReference>
<accession>A0ABN6IY49</accession>
<evidence type="ECO:0000256" key="3">
    <source>
        <dbReference type="ARBA" id="ARBA00018672"/>
    </source>
</evidence>
<keyword evidence="5" id="KW-0418">Kinase</keyword>
<dbReference type="PANTHER" id="PTHR45339:SF5">
    <property type="entry name" value="HISTIDINE KINASE"/>
    <property type="match status" value="1"/>
</dbReference>
<dbReference type="InterPro" id="IPR001789">
    <property type="entry name" value="Sig_transdc_resp-reg_receiver"/>
</dbReference>
<gene>
    <name evidence="15" type="ORF">psyc5s11_26380</name>
</gene>
<dbReference type="CDD" id="cd16922">
    <property type="entry name" value="HATPase_EvgS-ArcB-TorS-like"/>
    <property type="match status" value="1"/>
</dbReference>
<evidence type="ECO:0000256" key="1">
    <source>
        <dbReference type="ARBA" id="ARBA00000085"/>
    </source>
</evidence>
<keyword evidence="6" id="KW-0902">Two-component regulatory system</keyword>
<dbReference type="SUPFAM" id="SSF47226">
    <property type="entry name" value="Histidine-containing phosphotransfer domain, HPT domain"/>
    <property type="match status" value="1"/>
</dbReference>
<evidence type="ECO:0000256" key="6">
    <source>
        <dbReference type="ARBA" id="ARBA00023012"/>
    </source>
</evidence>
<dbReference type="Proteomes" id="UP000824633">
    <property type="component" value="Chromosome"/>
</dbReference>
<evidence type="ECO:0000256" key="11">
    <source>
        <dbReference type="SAM" id="SignalP"/>
    </source>
</evidence>
<comment type="function">
    <text evidence="7">May play the central regulatory role in sporulation. It may be an element of the effector pathway responsible for the activation of sporulation genes in response to nutritional stress. Spo0A may act in concert with spo0H (a sigma factor) to control the expression of some genes that are critical to the sporulation process.</text>
</comment>
<organism evidence="15 16">
    <name type="scientific">Clostridium gelidum</name>
    <dbReference type="NCBI Taxonomy" id="704125"/>
    <lineage>
        <taxon>Bacteria</taxon>
        <taxon>Bacillati</taxon>
        <taxon>Bacillota</taxon>
        <taxon>Clostridia</taxon>
        <taxon>Eubacteriales</taxon>
        <taxon>Clostridiaceae</taxon>
        <taxon>Clostridium</taxon>
    </lineage>
</organism>
<dbReference type="SUPFAM" id="SSF47384">
    <property type="entry name" value="Homodimeric domain of signal transducing histidine kinase"/>
    <property type="match status" value="1"/>
</dbReference>
<feature type="domain" description="Response regulatory" evidence="13">
    <location>
        <begin position="723"/>
        <end position="839"/>
    </location>
</feature>
<dbReference type="CDD" id="cd17546">
    <property type="entry name" value="REC_hyHK_CKI1_RcsC-like"/>
    <property type="match status" value="1"/>
</dbReference>
<dbReference type="InterPro" id="IPR004358">
    <property type="entry name" value="Sig_transdc_His_kin-like_C"/>
</dbReference>
<feature type="modified residue" description="4-aspartylphosphate" evidence="9">
    <location>
        <position position="774"/>
    </location>
</feature>
<dbReference type="InterPro" id="IPR008207">
    <property type="entry name" value="Sig_transdc_His_kin_Hpt_dom"/>
</dbReference>
<evidence type="ECO:0000256" key="8">
    <source>
        <dbReference type="PROSITE-ProRule" id="PRU00110"/>
    </source>
</evidence>
<dbReference type="PROSITE" id="PS50110">
    <property type="entry name" value="RESPONSE_REGULATORY"/>
    <property type="match status" value="1"/>
</dbReference>
<dbReference type="Gene3D" id="3.30.565.10">
    <property type="entry name" value="Histidine kinase-like ATPase, C-terminal domain"/>
    <property type="match status" value="1"/>
</dbReference>
<dbReference type="InterPro" id="IPR003594">
    <property type="entry name" value="HATPase_dom"/>
</dbReference>
<dbReference type="Gene3D" id="3.40.50.2300">
    <property type="match status" value="1"/>
</dbReference>
<dbReference type="InterPro" id="IPR036641">
    <property type="entry name" value="HPT_dom_sf"/>
</dbReference>
<dbReference type="InterPro" id="IPR003661">
    <property type="entry name" value="HisK_dim/P_dom"/>
</dbReference>
<evidence type="ECO:0000259" key="12">
    <source>
        <dbReference type="PROSITE" id="PS50109"/>
    </source>
</evidence>
<dbReference type="SMART" id="SM00387">
    <property type="entry name" value="HATPase_c"/>
    <property type="match status" value="1"/>
</dbReference>
<dbReference type="PROSITE" id="PS50109">
    <property type="entry name" value="HIS_KIN"/>
    <property type="match status" value="1"/>
</dbReference>
<feature type="domain" description="Histidine kinase" evidence="12">
    <location>
        <begin position="331"/>
        <end position="552"/>
    </location>
</feature>
<evidence type="ECO:0000256" key="2">
    <source>
        <dbReference type="ARBA" id="ARBA00012438"/>
    </source>
</evidence>
<dbReference type="InterPro" id="IPR001638">
    <property type="entry name" value="Solute-binding_3/MltF_N"/>
</dbReference>
<keyword evidence="11" id="KW-0732">Signal</keyword>
<dbReference type="Gene3D" id="3.40.190.10">
    <property type="entry name" value="Periplasmic binding protein-like II"/>
    <property type="match status" value="2"/>
</dbReference>
<dbReference type="PRINTS" id="PR00344">
    <property type="entry name" value="BCTRLSENSOR"/>
</dbReference>
<feature type="transmembrane region" description="Helical" evidence="10">
    <location>
        <begin position="276"/>
        <end position="295"/>
    </location>
</feature>
<dbReference type="Pfam" id="PF00512">
    <property type="entry name" value="HisKA"/>
    <property type="match status" value="1"/>
</dbReference>
<dbReference type="SUPFAM" id="SSF52172">
    <property type="entry name" value="CheY-like"/>
    <property type="match status" value="2"/>
</dbReference>
<dbReference type="SMART" id="SM00388">
    <property type="entry name" value="HisKA"/>
    <property type="match status" value="1"/>
</dbReference>
<dbReference type="SMART" id="SM00448">
    <property type="entry name" value="REC"/>
    <property type="match status" value="1"/>
</dbReference>
<sequence length="979" mass="110368">MKRFIVIIMFLVVLAPIKASANDTTSIPIKFTAEEQAFIKEHPTLQLGVDPEFIPYEFIDSDGQYKGIANDYIQLLSQRIGMKMMIEPDKTWSEAYEMGVEKKVDVLPCISKTTERQQYFLFSDPYFAFQRVTVVQENNTTIKSLEDLKYTTVAVQRNSSHHSYLKNIPEINLSLYDSVEKALVAVSKGDETSFVGNLATSAYLIKSSGLTGLKYVSLDTEDQQSLYFAVRNDYPLLVSIINKGLASITEEEKMVIRDKWIGLENHIDYSNIIKTAAIAGSIIIIIFVVSIYWIIRLNKEISKRILIQDELNRAKIEAEIANRVKSTFLARMSHEIRTPLNAITGMAYLIKKSDITLSQKMYVDKITQAAHNMLSIINDILDFSKIEAGKVEIEDISFNLDKVIQQVISIISFRIEEQGIGFALTKEPQIPVHFIGDPKRIEQILLNLLSNAVKFTKDGEVSLGIRLIAQEGERYHLEFAVKDTGIGMSEDQIAQLFMPFSQADSSITRRFGGTGLGLSIVKSLVEMMNGEIHIYSAASKGSTFVIKLPLMIDAFQDFEEKKKVASFYVQNVRTLVLAKNDNLINLMQTYLVSFGIHAEFTKSPSNVQQLLRSVPTAGKIPFNLLIVDYDILAEQSFDFAKNILDDSKIISNPKIIMLIPLMREDLFEKIESSDLNLGITKPIIPSVLFDGIQEIFKKNDLESSLSIPVYIKSEEKKATKNYTVLVVEDNKTNQFIAKSILEPVGVNVILTDNGEEGVTYYTNHASDIDLILMDLHMPVLNGYDATLQIRMNDENVPIVAMTADAITGIEEQCKRVGINYYISKPFEPDKFIDTILEILDQHEGSALDSEKDAQVEITKEVETVQQTLPLINQDDALKLLGQNVQLYHMVLKEYIQENVSTCEDLDLEIQKSNYLQAAQIVHKAKGSSGNVGAKEVYKIAVVLQKALENNQQDEISKFYPEFNKLLNQSLAEIEEILKE</sequence>
<reference evidence="16" key="1">
    <citation type="submission" date="2021-07" db="EMBL/GenBank/DDBJ databases">
        <title>Complete genome sequencing of a Clostridium isolate.</title>
        <authorList>
            <person name="Ueki A."/>
            <person name="Tonouchi A."/>
        </authorList>
    </citation>
    <scope>NUCLEOTIDE SEQUENCE [LARGE SCALE GENOMIC DNA]</scope>
    <source>
        <strain evidence="16">C5S11</strain>
    </source>
</reference>
<dbReference type="SUPFAM" id="SSF53850">
    <property type="entry name" value="Periplasmic binding protein-like II"/>
    <property type="match status" value="1"/>
</dbReference>
<keyword evidence="16" id="KW-1185">Reference proteome</keyword>